<organism evidence="1 2">
    <name type="scientific">Dyadobacter chenwenxiniae</name>
    <dbReference type="NCBI Taxonomy" id="2906456"/>
    <lineage>
        <taxon>Bacteria</taxon>
        <taxon>Pseudomonadati</taxon>
        <taxon>Bacteroidota</taxon>
        <taxon>Cytophagia</taxon>
        <taxon>Cytophagales</taxon>
        <taxon>Spirosomataceae</taxon>
        <taxon>Dyadobacter</taxon>
    </lineage>
</organism>
<gene>
    <name evidence="1" type="ORF">LXM26_19800</name>
</gene>
<comment type="caution">
    <text evidence="1">The sequence shown here is derived from an EMBL/GenBank/DDBJ whole genome shotgun (WGS) entry which is preliminary data.</text>
</comment>
<protein>
    <submittedName>
        <fullName evidence="1">Uncharacterized protein</fullName>
    </submittedName>
</protein>
<name>A0A9X1PQE0_9BACT</name>
<dbReference type="EMBL" id="JAJTTC010000005">
    <property type="protein sequence ID" value="MCF0063768.1"/>
    <property type="molecule type" value="Genomic_DNA"/>
</dbReference>
<dbReference type="RefSeq" id="WP_234656696.1">
    <property type="nucleotide sequence ID" value="NZ_CP094997.1"/>
</dbReference>
<reference evidence="1" key="1">
    <citation type="submission" date="2021-12" db="EMBL/GenBank/DDBJ databases">
        <title>Novel species in genus Dyadobacter.</title>
        <authorList>
            <person name="Ma C."/>
        </authorList>
    </citation>
    <scope>NUCLEOTIDE SEQUENCE</scope>
    <source>
        <strain evidence="1">LJ419</strain>
    </source>
</reference>
<dbReference type="AlphaFoldDB" id="A0A9X1PQE0"/>
<proteinExistence type="predicted"/>
<evidence type="ECO:0000313" key="2">
    <source>
        <dbReference type="Proteomes" id="UP001139000"/>
    </source>
</evidence>
<accession>A0A9X1PQE0</accession>
<keyword evidence="2" id="KW-1185">Reference proteome</keyword>
<sequence>MESLSDTHSFADIFGIGDGCFVKLRPAEMERLNALVQARPILTHGEFYIRATSLNGVDFVIPETDTLAEHNVIAWSRILDGKEVLCAVNIGEQHHAVLYVTIDNALHEINSRMRCLYASEISPAELNIEVRNGKSIRLTIPPHALVIYE</sequence>
<dbReference type="Proteomes" id="UP001139000">
    <property type="component" value="Unassembled WGS sequence"/>
</dbReference>
<evidence type="ECO:0000313" key="1">
    <source>
        <dbReference type="EMBL" id="MCF0063768.1"/>
    </source>
</evidence>